<dbReference type="Proteomes" id="UP000229498">
    <property type="component" value="Unassembled WGS sequence"/>
</dbReference>
<evidence type="ECO:0000259" key="2">
    <source>
        <dbReference type="Pfam" id="PF22569"/>
    </source>
</evidence>
<dbReference type="InterPro" id="IPR053811">
    <property type="entry name" value="DCD_C"/>
</dbReference>
<dbReference type="Gene3D" id="2.70.40.10">
    <property type="match status" value="2"/>
</dbReference>
<dbReference type="InterPro" id="IPR010550">
    <property type="entry name" value="DCD_N"/>
</dbReference>
<reference evidence="3 4" key="1">
    <citation type="submission" date="2017-11" db="EMBL/GenBank/DDBJ databases">
        <title>Draft genome sequence of Rhizobiales bacterium SY3-13.</title>
        <authorList>
            <person name="Sun C."/>
        </authorList>
    </citation>
    <scope>NUCLEOTIDE SEQUENCE [LARGE SCALE GENOMIC DNA]</scope>
    <source>
        <strain evidence="3 4">SY3-13</strain>
    </source>
</reference>
<dbReference type="OrthoDB" id="9807211at2"/>
<dbReference type="AlphaFoldDB" id="A0A2M9G4L1"/>
<evidence type="ECO:0000313" key="4">
    <source>
        <dbReference type="Proteomes" id="UP000229498"/>
    </source>
</evidence>
<keyword evidence="4" id="KW-1185">Reference proteome</keyword>
<dbReference type="GO" id="GO:0008829">
    <property type="term" value="F:dCTP deaminase activity"/>
    <property type="evidence" value="ECO:0007669"/>
    <property type="project" value="InterPro"/>
</dbReference>
<dbReference type="PANTHER" id="PTHR42680">
    <property type="entry name" value="DCTP DEAMINASE"/>
    <property type="match status" value="1"/>
</dbReference>
<dbReference type="SUPFAM" id="SSF51283">
    <property type="entry name" value="dUTPase-like"/>
    <property type="match status" value="2"/>
</dbReference>
<comment type="caution">
    <text evidence="3">The sequence shown here is derived from an EMBL/GenBank/DDBJ whole genome shotgun (WGS) entry which is preliminary data.</text>
</comment>
<dbReference type="RefSeq" id="WP_109794915.1">
    <property type="nucleotide sequence ID" value="NZ_PHIG01000024.1"/>
</dbReference>
<evidence type="ECO:0000313" key="3">
    <source>
        <dbReference type="EMBL" id="PJK30655.1"/>
    </source>
</evidence>
<protein>
    <submittedName>
        <fullName evidence="3">2'-deoxycytidine 5'-triphosphate deaminase</fullName>
    </submittedName>
</protein>
<organism evidence="3 4">
    <name type="scientific">Minwuia thermotolerans</name>
    <dbReference type="NCBI Taxonomy" id="2056226"/>
    <lineage>
        <taxon>Bacteria</taxon>
        <taxon>Pseudomonadati</taxon>
        <taxon>Pseudomonadota</taxon>
        <taxon>Alphaproteobacteria</taxon>
        <taxon>Minwuiales</taxon>
        <taxon>Minwuiaceae</taxon>
        <taxon>Minwuia</taxon>
    </lineage>
</organism>
<gene>
    <name evidence="3" type="ORF">CVT23_05750</name>
</gene>
<dbReference type="Pfam" id="PF06559">
    <property type="entry name" value="DCD_N"/>
    <property type="match status" value="1"/>
</dbReference>
<evidence type="ECO:0000259" key="1">
    <source>
        <dbReference type="Pfam" id="PF06559"/>
    </source>
</evidence>
<feature type="domain" description="2'-deoxycytidine 5'-triphosphate deaminase C-terminal" evidence="2">
    <location>
        <begin position="181"/>
        <end position="374"/>
    </location>
</feature>
<dbReference type="InterPro" id="IPR036157">
    <property type="entry name" value="dUTPase-like_sf"/>
</dbReference>
<sequence>MTSEAAAPRARTTGILPSQALRRVIAEGAVAADGGVPDEIIQPSSLDLRLGPRAWRVRTSFLPGKGVPVADKLQRLTMHEIDLTKPAVLERGCVYMVELQERLDLPRDMWAKANPKSSTGRLDVFTRLVTDGCESFETVEAGYRGPLYLEIAPRTFSVKVRAGQRLNQLRIWRGRPGTSDSLHRELNERAPLVDPASLEGDQPTFRDGLWVSVDLSGEAHGGLIGYRARRHAPLIDLDLIDHYPVEDFWEPIHANAERTLILDPNQFYILVSRERIAVPPDSAAEMVAYDTSFGEFRIHYAGFFDPGFGYDEGGKGGTPAVLEVRSHEVPFEIAHGQRVCRLVYERLLEPPETLYGAGIGSHYQGQGLKLAKHFIQG</sequence>
<name>A0A2M9G4L1_9PROT</name>
<dbReference type="EMBL" id="PHIG01000024">
    <property type="protein sequence ID" value="PJK30655.1"/>
    <property type="molecule type" value="Genomic_DNA"/>
</dbReference>
<feature type="domain" description="2'-deoxycytidine 5'-triphosphate deaminase N-terminal" evidence="1">
    <location>
        <begin position="13"/>
        <end position="174"/>
    </location>
</feature>
<dbReference type="NCBIfam" id="NF005734">
    <property type="entry name" value="PRK07559.1"/>
    <property type="match status" value="1"/>
</dbReference>
<dbReference type="GO" id="GO:0009394">
    <property type="term" value="P:2'-deoxyribonucleotide metabolic process"/>
    <property type="evidence" value="ECO:0007669"/>
    <property type="project" value="InterPro"/>
</dbReference>
<dbReference type="PANTHER" id="PTHR42680:SF3">
    <property type="entry name" value="DCTP DEAMINASE"/>
    <property type="match status" value="1"/>
</dbReference>
<dbReference type="Pfam" id="PF22569">
    <property type="entry name" value="DCD_C"/>
    <property type="match status" value="1"/>
</dbReference>
<accession>A0A2M9G4L1</accession>
<proteinExistence type="predicted"/>